<keyword evidence="4" id="KW-0472">Membrane</keyword>
<sequence length="434" mass="50372">MLEQAFVFFINLDAWQLLGYFWPFFMLDMVRYVLIEGVVLLYYLPKRKRMAPRYAAARRRLFKEKPLISIIVPGKNEGRYLPKLVQTLRNQSYPFFELIVVDDGSDDTTPLICRELERQGLIDCFIRNAIRGGKASAANTALQFANGPYIVHIDADSHMATDALENIMLPFLMDDEVGCVGGDVRVANYSDSFATQTQGIEYTKSLMLGRTVASQLGILRIVSGAYGAFRKDVLNKIHGWDVGPGLDGDITLKIRKLGYKVVHEPSSVCYTNAPKNFWRLAKQRYRWDKSMIRFRLRKHRDILLPSAEFKWSNFISVVDNLFFNLLLDIKWVIYFFQIVQLSSAYIAFLLIINYVFYFLANLAQWLFSIIMQRSLGHKPNYKSVMFVPLMPIYTGTYLRLVRTFAYIMELLHKSSYVDKWNPWKVSKIAKRNKL</sequence>
<name>A0ABS7XEQ6_9GAMM</name>
<dbReference type="PANTHER" id="PTHR43630:SF1">
    <property type="entry name" value="POLY-BETA-1,6-N-ACETYL-D-GLUCOSAMINE SYNTHASE"/>
    <property type="match status" value="1"/>
</dbReference>
<organism evidence="6 7">
    <name type="scientific">Rheinheimera maricola</name>
    <dbReference type="NCBI Taxonomy" id="2793282"/>
    <lineage>
        <taxon>Bacteria</taxon>
        <taxon>Pseudomonadati</taxon>
        <taxon>Pseudomonadota</taxon>
        <taxon>Gammaproteobacteria</taxon>
        <taxon>Chromatiales</taxon>
        <taxon>Chromatiaceae</taxon>
        <taxon>Rheinheimera</taxon>
    </lineage>
</organism>
<keyword evidence="3 6" id="KW-0808">Transferase</keyword>
<evidence type="ECO:0000256" key="2">
    <source>
        <dbReference type="ARBA" id="ARBA00022676"/>
    </source>
</evidence>
<keyword evidence="2 6" id="KW-0328">Glycosyltransferase</keyword>
<dbReference type="EMBL" id="JAERPS020000006">
    <property type="protein sequence ID" value="MBZ9613242.1"/>
    <property type="molecule type" value="Genomic_DNA"/>
</dbReference>
<protein>
    <submittedName>
        <fullName evidence="6">Glycosyltransferase</fullName>
        <ecNumber evidence="6">2.4.-.-</ecNumber>
    </submittedName>
</protein>
<accession>A0ABS7XEQ6</accession>
<dbReference type="SUPFAM" id="SSF53448">
    <property type="entry name" value="Nucleotide-diphospho-sugar transferases"/>
    <property type="match status" value="1"/>
</dbReference>
<keyword evidence="4" id="KW-0812">Transmembrane</keyword>
<dbReference type="Pfam" id="PF00535">
    <property type="entry name" value="Glycos_transf_2"/>
    <property type="match status" value="1"/>
</dbReference>
<dbReference type="InterPro" id="IPR001173">
    <property type="entry name" value="Glyco_trans_2-like"/>
</dbReference>
<keyword evidence="4" id="KW-1133">Transmembrane helix</keyword>
<evidence type="ECO:0000256" key="3">
    <source>
        <dbReference type="ARBA" id="ARBA00022679"/>
    </source>
</evidence>
<evidence type="ECO:0000259" key="5">
    <source>
        <dbReference type="Pfam" id="PF00535"/>
    </source>
</evidence>
<comment type="caution">
    <text evidence="6">The sequence shown here is derived from an EMBL/GenBank/DDBJ whole genome shotgun (WGS) entry which is preliminary data.</text>
</comment>
<feature type="transmembrane region" description="Helical" evidence="4">
    <location>
        <begin position="20"/>
        <end position="44"/>
    </location>
</feature>
<gene>
    <name evidence="6" type="ORF">I4W93_016750</name>
</gene>
<dbReference type="Proteomes" id="UP000663814">
    <property type="component" value="Unassembled WGS sequence"/>
</dbReference>
<evidence type="ECO:0000256" key="1">
    <source>
        <dbReference type="ARBA" id="ARBA00006739"/>
    </source>
</evidence>
<evidence type="ECO:0000313" key="6">
    <source>
        <dbReference type="EMBL" id="MBZ9613242.1"/>
    </source>
</evidence>
<dbReference type="InterPro" id="IPR029044">
    <property type="entry name" value="Nucleotide-diphossugar_trans"/>
</dbReference>
<evidence type="ECO:0000313" key="7">
    <source>
        <dbReference type="Proteomes" id="UP000663814"/>
    </source>
</evidence>
<dbReference type="RefSeq" id="WP_205311939.1">
    <property type="nucleotide sequence ID" value="NZ_JAERPS020000006.1"/>
</dbReference>
<comment type="similarity">
    <text evidence="1">Belongs to the glycosyltransferase 2 family.</text>
</comment>
<feature type="transmembrane region" description="Helical" evidence="4">
    <location>
        <begin position="345"/>
        <end position="367"/>
    </location>
</feature>
<reference evidence="6 7" key="1">
    <citation type="submission" date="2021-08" db="EMBL/GenBank/DDBJ databases">
        <title>Rheinheimera aquimaris sp. nov., isolated from seawater of the East Sea in Korea.</title>
        <authorList>
            <person name="Kim K.H."/>
            <person name="Wenting R."/>
            <person name="Kim K.R."/>
            <person name="Jeon C.O."/>
        </authorList>
    </citation>
    <scope>NUCLEOTIDE SEQUENCE [LARGE SCALE GENOMIC DNA]</scope>
    <source>
        <strain evidence="6 7">MA-13</strain>
    </source>
</reference>
<proteinExistence type="inferred from homology"/>
<feature type="domain" description="Glycosyltransferase 2-like" evidence="5">
    <location>
        <begin position="69"/>
        <end position="237"/>
    </location>
</feature>
<dbReference type="GO" id="GO:0016757">
    <property type="term" value="F:glycosyltransferase activity"/>
    <property type="evidence" value="ECO:0007669"/>
    <property type="project" value="UniProtKB-KW"/>
</dbReference>
<dbReference type="PANTHER" id="PTHR43630">
    <property type="entry name" value="POLY-BETA-1,6-N-ACETYL-D-GLUCOSAMINE SYNTHASE"/>
    <property type="match status" value="1"/>
</dbReference>
<dbReference type="EC" id="2.4.-.-" evidence="6"/>
<evidence type="ECO:0000256" key="4">
    <source>
        <dbReference type="SAM" id="Phobius"/>
    </source>
</evidence>
<keyword evidence="7" id="KW-1185">Reference proteome</keyword>
<dbReference type="CDD" id="cd06423">
    <property type="entry name" value="CESA_like"/>
    <property type="match status" value="1"/>
</dbReference>
<dbReference type="Gene3D" id="3.90.550.10">
    <property type="entry name" value="Spore Coat Polysaccharide Biosynthesis Protein SpsA, Chain A"/>
    <property type="match status" value="1"/>
</dbReference>